<dbReference type="Proteomes" id="UP000199452">
    <property type="component" value="Unassembled WGS sequence"/>
</dbReference>
<evidence type="ECO:0000313" key="1">
    <source>
        <dbReference type="EMBL" id="SDC98905.1"/>
    </source>
</evidence>
<accession>A0A1G6R4D0</accession>
<keyword evidence="2" id="KW-1185">Reference proteome</keyword>
<proteinExistence type="predicted"/>
<organism evidence="1 2">
    <name type="scientific">Williamwhitmania taraxaci</name>
    <dbReference type="NCBI Taxonomy" id="1640674"/>
    <lineage>
        <taxon>Bacteria</taxon>
        <taxon>Pseudomonadati</taxon>
        <taxon>Bacteroidota</taxon>
        <taxon>Bacteroidia</taxon>
        <taxon>Bacteroidales</taxon>
        <taxon>Williamwhitmaniaceae</taxon>
        <taxon>Williamwhitmania</taxon>
    </lineage>
</organism>
<reference evidence="1 2" key="1">
    <citation type="submission" date="2016-09" db="EMBL/GenBank/DDBJ databases">
        <authorList>
            <person name="Capua I."/>
            <person name="De Benedictis P."/>
            <person name="Joannis T."/>
            <person name="Lombin L.H."/>
            <person name="Cattoli G."/>
        </authorList>
    </citation>
    <scope>NUCLEOTIDE SEQUENCE [LARGE SCALE GENOMIC DNA]</scope>
    <source>
        <strain evidence="1 2">A7P-90m</strain>
    </source>
</reference>
<gene>
    <name evidence="1" type="ORF">SAMN05216323_10697</name>
</gene>
<dbReference type="AlphaFoldDB" id="A0A1G6R4D0"/>
<name>A0A1G6R4D0_9BACT</name>
<dbReference type="EMBL" id="FMYP01000069">
    <property type="protein sequence ID" value="SDC98905.1"/>
    <property type="molecule type" value="Genomic_DNA"/>
</dbReference>
<dbReference type="OrthoDB" id="9795204at2"/>
<sequence>MALEQYGERERKVMQLAEEAVERGANRLAEIRSFALRAGFKKIGIAHCAAVTKEAVAAAEFLSKDFEVLIIECKTEQIPKSEFLGEGAAGISCNPLGQAEYLNANGSELNIVMGICMGHDILLTQNAKAPCTTLLVKDRVHRHNPMEGIKQLMEQKQLVG</sequence>
<evidence type="ECO:0000313" key="2">
    <source>
        <dbReference type="Proteomes" id="UP000199452"/>
    </source>
</evidence>
<dbReference type="InterPro" id="IPR014997">
    <property type="entry name" value="DUF1847"/>
</dbReference>
<protein>
    <submittedName>
        <fullName evidence="1">Uncharacterized metal-binding protein</fullName>
    </submittedName>
</protein>
<dbReference type="STRING" id="1640674.SAMN05216323_10697"/>
<dbReference type="Pfam" id="PF08901">
    <property type="entry name" value="DUF1847"/>
    <property type="match status" value="1"/>
</dbReference>
<dbReference type="RefSeq" id="WP_092440271.1">
    <property type="nucleotide sequence ID" value="NZ_FMYP01000069.1"/>
</dbReference>